<proteinExistence type="inferred from homology"/>
<dbReference type="KEGG" id="shd:SUTH_00005"/>
<evidence type="ECO:0000313" key="4">
    <source>
        <dbReference type="EMBL" id="BAO27825.1"/>
    </source>
</evidence>
<name>W0SAR8_9PROT</name>
<protein>
    <recommendedName>
        <fullName evidence="6">Hemerythrin-like domain-containing protein</fullName>
    </recommendedName>
</protein>
<dbReference type="GO" id="GO:0046872">
    <property type="term" value="F:metal ion binding"/>
    <property type="evidence" value="ECO:0007669"/>
    <property type="project" value="UniProtKB-KW"/>
</dbReference>
<evidence type="ECO:0000313" key="5">
    <source>
        <dbReference type="Proteomes" id="UP000031637"/>
    </source>
</evidence>
<keyword evidence="3" id="KW-0408">Iron</keyword>
<gene>
    <name evidence="4" type="ORF">SUTH_00005</name>
</gene>
<reference evidence="4 5" key="1">
    <citation type="journal article" date="2014" name="Syst. Appl. Microbiol.">
        <title>Complete genomes of freshwater sulfur oxidizers Sulfuricella denitrificans skB26 and Sulfuritalea hydrogenivorans sk43H: genetic insights into the sulfur oxidation pathway of betaproteobacteria.</title>
        <authorList>
            <person name="Watanabe T."/>
            <person name="Kojima H."/>
            <person name="Fukui M."/>
        </authorList>
    </citation>
    <scope>NUCLEOTIDE SEQUENCE [LARGE SCALE GENOMIC DNA]</scope>
    <source>
        <strain evidence="4">DSM22779</strain>
    </source>
</reference>
<dbReference type="EMBL" id="AP012547">
    <property type="protein sequence ID" value="BAO27825.1"/>
    <property type="molecule type" value="Genomic_DNA"/>
</dbReference>
<evidence type="ECO:0000256" key="1">
    <source>
        <dbReference type="ARBA" id="ARBA00010587"/>
    </source>
</evidence>
<evidence type="ECO:0000256" key="2">
    <source>
        <dbReference type="ARBA" id="ARBA00022723"/>
    </source>
</evidence>
<dbReference type="STRING" id="1223802.SUTH_00005"/>
<organism evidence="4 5">
    <name type="scientific">Sulfuritalea hydrogenivorans sk43H</name>
    <dbReference type="NCBI Taxonomy" id="1223802"/>
    <lineage>
        <taxon>Bacteria</taxon>
        <taxon>Pseudomonadati</taxon>
        <taxon>Pseudomonadota</taxon>
        <taxon>Betaproteobacteria</taxon>
        <taxon>Nitrosomonadales</taxon>
        <taxon>Sterolibacteriaceae</taxon>
        <taxon>Sulfuritalea</taxon>
    </lineage>
</organism>
<dbReference type="Gene3D" id="1.20.120.50">
    <property type="entry name" value="Hemerythrin-like"/>
    <property type="match status" value="1"/>
</dbReference>
<keyword evidence="2" id="KW-0479">Metal-binding</keyword>
<evidence type="ECO:0008006" key="6">
    <source>
        <dbReference type="Google" id="ProtNLM"/>
    </source>
</evidence>
<dbReference type="Proteomes" id="UP000031637">
    <property type="component" value="Chromosome"/>
</dbReference>
<keyword evidence="5" id="KW-1185">Reference proteome</keyword>
<dbReference type="AlphaFoldDB" id="W0SAR8"/>
<dbReference type="SUPFAM" id="SSF47188">
    <property type="entry name" value="Hemerythrin-like"/>
    <property type="match status" value="1"/>
</dbReference>
<comment type="similarity">
    <text evidence="1">Belongs to the hemerythrin family.</text>
</comment>
<dbReference type="HOGENOM" id="CLU_2371694_0_0_4"/>
<sequence>MYLEKRSQEQLLDALDRLIECTRASFREEEALMDCFAPDPDPVHREMHGRVLARLMALRNSALDFDRGRLLAQLIFIDRELTSHISDVAPIPECH</sequence>
<evidence type="ECO:0000256" key="3">
    <source>
        <dbReference type="ARBA" id="ARBA00023004"/>
    </source>
</evidence>
<accession>W0SAR8</accession>
<dbReference type="InterPro" id="IPR035938">
    <property type="entry name" value="Hemerythrin-like_sf"/>
</dbReference>